<sequence length="92" mass="10629">MLAERQWIIDVRPILVYDLNLSDSSGQGQRLLHRLGQTLAHVLLQNKPVDDDLNGVLFVTRELQRRSIGEFNGYPIDTCPRKTFRREVIKQG</sequence>
<accession>A0A6J7APE0</accession>
<name>A0A6J7APE0_9ZZZZ</name>
<reference evidence="1" key="1">
    <citation type="submission" date="2020-05" db="EMBL/GenBank/DDBJ databases">
        <authorList>
            <person name="Chiriac C."/>
            <person name="Salcher M."/>
            <person name="Ghai R."/>
            <person name="Kavagutti S V."/>
        </authorList>
    </citation>
    <scope>NUCLEOTIDE SEQUENCE</scope>
</reference>
<evidence type="ECO:0000313" key="1">
    <source>
        <dbReference type="EMBL" id="CAB4834821.1"/>
    </source>
</evidence>
<proteinExistence type="predicted"/>
<protein>
    <submittedName>
        <fullName evidence="1">Unannotated protein</fullName>
    </submittedName>
</protein>
<dbReference type="EMBL" id="CAFABE010000147">
    <property type="protein sequence ID" value="CAB4834821.1"/>
    <property type="molecule type" value="Genomic_DNA"/>
</dbReference>
<dbReference type="AlphaFoldDB" id="A0A6J7APE0"/>
<organism evidence="1">
    <name type="scientific">freshwater metagenome</name>
    <dbReference type="NCBI Taxonomy" id="449393"/>
    <lineage>
        <taxon>unclassified sequences</taxon>
        <taxon>metagenomes</taxon>
        <taxon>ecological metagenomes</taxon>
    </lineage>
</organism>
<gene>
    <name evidence="1" type="ORF">UFOPK3164_01761</name>
</gene>